<evidence type="ECO:0000313" key="2">
    <source>
        <dbReference type="Proteomes" id="UP000688137"/>
    </source>
</evidence>
<dbReference type="EMBL" id="CAJJDM010000027">
    <property type="protein sequence ID" value="CAD8059005.1"/>
    <property type="molecule type" value="Genomic_DNA"/>
</dbReference>
<organism evidence="1 2">
    <name type="scientific">Paramecium primaurelia</name>
    <dbReference type="NCBI Taxonomy" id="5886"/>
    <lineage>
        <taxon>Eukaryota</taxon>
        <taxon>Sar</taxon>
        <taxon>Alveolata</taxon>
        <taxon>Ciliophora</taxon>
        <taxon>Intramacronucleata</taxon>
        <taxon>Oligohymenophorea</taxon>
        <taxon>Peniculida</taxon>
        <taxon>Parameciidae</taxon>
        <taxon>Paramecium</taxon>
    </lineage>
</organism>
<proteinExistence type="predicted"/>
<protein>
    <submittedName>
        <fullName evidence="1">Uncharacterized protein</fullName>
    </submittedName>
</protein>
<dbReference type="AlphaFoldDB" id="A0A8S1KYR8"/>
<keyword evidence="2" id="KW-1185">Reference proteome</keyword>
<evidence type="ECO:0000313" key="1">
    <source>
        <dbReference type="EMBL" id="CAD8059005.1"/>
    </source>
</evidence>
<comment type="caution">
    <text evidence="1">The sequence shown here is derived from an EMBL/GenBank/DDBJ whole genome shotgun (WGS) entry which is preliminary data.</text>
</comment>
<gene>
    <name evidence="1" type="ORF">PPRIM_AZ9-3.1.T0280184</name>
</gene>
<sequence length="138" mass="16349">MGEIREQLNNLSQRDIAERLQFLTDHQRSDFKKMMGKVLLFQFQQDEYDKKQWNKLQYQILLSVPLVLSARLVSEYLNANVEFSKLKPTLWIKFLRAMAYKKGIGLGTALLVIPIHKTIEYSRKLGYKHYILSQIKEE</sequence>
<name>A0A8S1KYR8_PARPR</name>
<reference evidence="1" key="1">
    <citation type="submission" date="2021-01" db="EMBL/GenBank/DDBJ databases">
        <authorList>
            <consortium name="Genoscope - CEA"/>
            <person name="William W."/>
        </authorList>
    </citation>
    <scope>NUCLEOTIDE SEQUENCE</scope>
</reference>
<dbReference type="Proteomes" id="UP000688137">
    <property type="component" value="Unassembled WGS sequence"/>
</dbReference>
<dbReference type="OMA" id="LWIKFLR"/>
<accession>A0A8S1KYR8</accession>